<feature type="compositionally biased region" description="Polar residues" evidence="1">
    <location>
        <begin position="59"/>
        <end position="72"/>
    </location>
</feature>
<protein>
    <submittedName>
        <fullName evidence="3">Uncharacterized protein</fullName>
    </submittedName>
</protein>
<reference evidence="3 4" key="1">
    <citation type="submission" date="2018-12" db="EMBL/GenBank/DDBJ databases">
        <title>Draft genome sequence of Xylaria grammica IHI A82.</title>
        <authorList>
            <person name="Buettner E."/>
            <person name="Kellner H."/>
        </authorList>
    </citation>
    <scope>NUCLEOTIDE SEQUENCE [LARGE SCALE GENOMIC DNA]</scope>
    <source>
        <strain evidence="3 4">IHI A82</strain>
    </source>
</reference>
<gene>
    <name evidence="3" type="ORF">EKO27_g9038</name>
</gene>
<keyword evidence="2" id="KW-1133">Transmembrane helix</keyword>
<dbReference type="Proteomes" id="UP000286045">
    <property type="component" value="Unassembled WGS sequence"/>
</dbReference>
<feature type="region of interest" description="Disordered" evidence="1">
    <location>
        <begin position="180"/>
        <end position="199"/>
    </location>
</feature>
<feature type="compositionally biased region" description="Low complexity" evidence="1">
    <location>
        <begin position="42"/>
        <end position="52"/>
    </location>
</feature>
<feature type="transmembrane region" description="Helical" evidence="2">
    <location>
        <begin position="143"/>
        <end position="166"/>
    </location>
</feature>
<dbReference type="AlphaFoldDB" id="A0A439CV47"/>
<keyword evidence="2" id="KW-0812">Transmembrane</keyword>
<dbReference type="EMBL" id="RYZI01000371">
    <property type="protein sequence ID" value="RWA06064.1"/>
    <property type="molecule type" value="Genomic_DNA"/>
</dbReference>
<evidence type="ECO:0000256" key="1">
    <source>
        <dbReference type="SAM" id="MobiDB-lite"/>
    </source>
</evidence>
<organism evidence="3 4">
    <name type="scientific">Xylaria grammica</name>
    <dbReference type="NCBI Taxonomy" id="363999"/>
    <lineage>
        <taxon>Eukaryota</taxon>
        <taxon>Fungi</taxon>
        <taxon>Dikarya</taxon>
        <taxon>Ascomycota</taxon>
        <taxon>Pezizomycotina</taxon>
        <taxon>Sordariomycetes</taxon>
        <taxon>Xylariomycetidae</taxon>
        <taxon>Xylariales</taxon>
        <taxon>Xylariaceae</taxon>
        <taxon>Xylaria</taxon>
    </lineage>
</organism>
<sequence length="257" mass="27509">MCIVVFLNPGEIAKDVAESAAIKYSGETKTGTRATFEAREVTSTSTGTSTISDWKTRDGTTTIPTQDPATSVGQNGPPWQGGWGSHSGPWLGPWGGIPPTIITRASTVIYTEPPPTAQASQMSPLEPNSSETRTDSYNISGPVAAGIGVGASIGLLGICIVVIYLYRKHFRRRKGLSSSVQTSRDAKTNRNTLWPPYPYSASNETPVELSAIRPLKEMSAETRPLEKDASNYSEIAELDGSGRFESRALAGIEVRDS</sequence>
<accession>A0A439CV47</accession>
<evidence type="ECO:0000313" key="4">
    <source>
        <dbReference type="Proteomes" id="UP000286045"/>
    </source>
</evidence>
<comment type="caution">
    <text evidence="3">The sequence shown here is derived from an EMBL/GenBank/DDBJ whole genome shotgun (WGS) entry which is preliminary data.</text>
</comment>
<feature type="region of interest" description="Disordered" evidence="1">
    <location>
        <begin position="39"/>
        <end position="72"/>
    </location>
</feature>
<evidence type="ECO:0000313" key="3">
    <source>
        <dbReference type="EMBL" id="RWA06064.1"/>
    </source>
</evidence>
<evidence type="ECO:0000256" key="2">
    <source>
        <dbReference type="SAM" id="Phobius"/>
    </source>
</evidence>
<feature type="compositionally biased region" description="Polar residues" evidence="1">
    <location>
        <begin position="117"/>
        <end position="134"/>
    </location>
</feature>
<keyword evidence="2" id="KW-0472">Membrane</keyword>
<name>A0A439CV47_9PEZI</name>
<keyword evidence="4" id="KW-1185">Reference proteome</keyword>
<proteinExistence type="predicted"/>
<feature type="region of interest" description="Disordered" evidence="1">
    <location>
        <begin position="114"/>
        <end position="134"/>
    </location>
</feature>